<evidence type="ECO:0000313" key="10">
    <source>
        <dbReference type="EMBL" id="CAF0729656.1"/>
    </source>
</evidence>
<protein>
    <recommendedName>
        <fullName evidence="3">5'-nucleotidase</fullName>
        <ecNumber evidence="3">3.1.3.5</ecNumber>
    </recommendedName>
</protein>
<sequence length="568" mass="63867">MGCRSKVELTVCQIAILISLCIIAVLLAVFGWFRGIDPLEYNISSSSSSSSSSSKHSNNVTPVVRSHLRPMPYLDDIGSSPLLNNPHLYVQWTFLQMNDVYELKPLGGGKKGGMARVATIRKLLLQENPNTITVIAGDIVSPSALGNSIVNGSMLNGKQMIATLNVLGLDYATLGNHEFDLKQESLRRRLNESRFQWIASNVYERNTTKPFHNVLPYKILTISNVNILLIGLTIDDNFGPLSSGQYVSITSQQTLPVFTEQYIKHLRNDLHLKWDILICLTHLNIQNDIDIIEHNPSIHVLLGGHEHENYYLKRGSNYAPIYKADGNALSVFIHRFAYQPKTKQLLIFSRLTQVSEHFPDEPKTAEIANYFYEAGLQAYREQGFSPGRIVCTLPPGFTFDGRSAIIRSQQSHLTRALCNAMMDATNTAICVLNSGAIRIDDQLTGTITQYDILRCLPFAASLITIRINGSNLVKILDRGLMNINTGMYISYSGLEYDAITTKWYLQSNRQLVDDENLQLTIVSIPYFFHHTDLKHSATILNTHTTITRAFIEYLERTYQKLNHGQLPS</sequence>
<dbReference type="InterPro" id="IPR029052">
    <property type="entry name" value="Metallo-depent_PP-like"/>
</dbReference>
<dbReference type="PANTHER" id="PTHR11575:SF24">
    <property type="entry name" value="5'-NUCLEOTIDASE"/>
    <property type="match status" value="1"/>
</dbReference>
<name>A0A813N387_9BILA</name>
<gene>
    <name evidence="9" type="ORF">JXQ802_LOCUS291</name>
    <name evidence="10" type="ORF">JXQ802_LOCUS400</name>
    <name evidence="11" type="ORF">PYM288_LOCUS2456</name>
</gene>
<evidence type="ECO:0000256" key="4">
    <source>
        <dbReference type="ARBA" id="ARBA00022729"/>
    </source>
</evidence>
<dbReference type="InterPro" id="IPR036907">
    <property type="entry name" value="5'-Nucleotdase_C_sf"/>
</dbReference>
<accession>A0A813N387</accession>
<dbReference type="GO" id="GO:0009166">
    <property type="term" value="P:nucleotide catabolic process"/>
    <property type="evidence" value="ECO:0007669"/>
    <property type="project" value="InterPro"/>
</dbReference>
<dbReference type="InterPro" id="IPR004843">
    <property type="entry name" value="Calcineurin-like_PHP"/>
</dbReference>
<evidence type="ECO:0000313" key="12">
    <source>
        <dbReference type="Proteomes" id="UP000663870"/>
    </source>
</evidence>
<evidence type="ECO:0000259" key="8">
    <source>
        <dbReference type="Pfam" id="PF02872"/>
    </source>
</evidence>
<keyword evidence="12" id="KW-1185">Reference proteome</keyword>
<reference evidence="10" key="1">
    <citation type="submission" date="2021-02" db="EMBL/GenBank/DDBJ databases">
        <authorList>
            <person name="Nowell W R."/>
        </authorList>
    </citation>
    <scope>NUCLEOTIDE SEQUENCE</scope>
</reference>
<evidence type="ECO:0000259" key="7">
    <source>
        <dbReference type="Pfam" id="PF00149"/>
    </source>
</evidence>
<dbReference type="Gene3D" id="3.90.780.10">
    <property type="entry name" value="5'-Nucleotidase, C-terminal domain"/>
    <property type="match status" value="1"/>
</dbReference>
<organism evidence="10 12">
    <name type="scientific">Rotaria sordida</name>
    <dbReference type="NCBI Taxonomy" id="392033"/>
    <lineage>
        <taxon>Eukaryota</taxon>
        <taxon>Metazoa</taxon>
        <taxon>Spiralia</taxon>
        <taxon>Gnathifera</taxon>
        <taxon>Rotifera</taxon>
        <taxon>Eurotatoria</taxon>
        <taxon>Bdelloidea</taxon>
        <taxon>Philodinida</taxon>
        <taxon>Philodinidae</taxon>
        <taxon>Rotaria</taxon>
    </lineage>
</organism>
<feature type="transmembrane region" description="Helical" evidence="6">
    <location>
        <begin position="12"/>
        <end position="33"/>
    </location>
</feature>
<dbReference type="SUPFAM" id="SSF55816">
    <property type="entry name" value="5'-nucleotidase (syn. UDP-sugar hydrolase), C-terminal domain"/>
    <property type="match status" value="1"/>
</dbReference>
<keyword evidence="6" id="KW-1133">Transmembrane helix</keyword>
<evidence type="ECO:0000256" key="2">
    <source>
        <dbReference type="ARBA" id="ARBA00006654"/>
    </source>
</evidence>
<dbReference type="Proteomes" id="UP000663870">
    <property type="component" value="Unassembled WGS sequence"/>
</dbReference>
<comment type="catalytic activity">
    <reaction evidence="1">
        <text>a ribonucleoside 5'-phosphate + H2O = a ribonucleoside + phosphate</text>
        <dbReference type="Rhea" id="RHEA:12484"/>
        <dbReference type="ChEBI" id="CHEBI:15377"/>
        <dbReference type="ChEBI" id="CHEBI:18254"/>
        <dbReference type="ChEBI" id="CHEBI:43474"/>
        <dbReference type="ChEBI" id="CHEBI:58043"/>
        <dbReference type="EC" id="3.1.3.5"/>
    </reaction>
</comment>
<keyword evidence="5" id="KW-0547">Nucleotide-binding</keyword>
<evidence type="ECO:0000256" key="6">
    <source>
        <dbReference type="SAM" id="Phobius"/>
    </source>
</evidence>
<dbReference type="EMBL" id="CAJNOL010000004">
    <property type="protein sequence ID" value="CAF0729656.1"/>
    <property type="molecule type" value="Genomic_DNA"/>
</dbReference>
<dbReference type="PANTHER" id="PTHR11575">
    <property type="entry name" value="5'-NUCLEOTIDASE-RELATED"/>
    <property type="match status" value="1"/>
</dbReference>
<keyword evidence="5" id="KW-0378">Hydrolase</keyword>
<dbReference type="EMBL" id="CAJNOL010000003">
    <property type="protein sequence ID" value="CAF0728159.1"/>
    <property type="molecule type" value="Genomic_DNA"/>
</dbReference>
<keyword evidence="6" id="KW-0812">Transmembrane</keyword>
<dbReference type="Gene3D" id="3.60.21.10">
    <property type="match status" value="1"/>
</dbReference>
<evidence type="ECO:0000313" key="11">
    <source>
        <dbReference type="EMBL" id="CAF0758103.1"/>
    </source>
</evidence>
<feature type="domain" description="5'-Nucleotidase C-terminal" evidence="8">
    <location>
        <begin position="407"/>
        <end position="501"/>
    </location>
</feature>
<evidence type="ECO:0000256" key="5">
    <source>
        <dbReference type="RuleBase" id="RU362119"/>
    </source>
</evidence>
<dbReference type="InterPro" id="IPR008334">
    <property type="entry name" value="5'-Nucleotdase_C"/>
</dbReference>
<dbReference type="GO" id="GO:0000166">
    <property type="term" value="F:nucleotide binding"/>
    <property type="evidence" value="ECO:0007669"/>
    <property type="project" value="UniProtKB-KW"/>
</dbReference>
<dbReference type="EC" id="3.1.3.5" evidence="3"/>
<comment type="similarity">
    <text evidence="2 5">Belongs to the 5'-nucleotidase family.</text>
</comment>
<proteinExistence type="inferred from homology"/>
<comment type="caution">
    <text evidence="10">The sequence shown here is derived from an EMBL/GenBank/DDBJ whole genome shotgun (WGS) entry which is preliminary data.</text>
</comment>
<evidence type="ECO:0000313" key="9">
    <source>
        <dbReference type="EMBL" id="CAF0728159.1"/>
    </source>
</evidence>
<evidence type="ECO:0000256" key="3">
    <source>
        <dbReference type="ARBA" id="ARBA00012643"/>
    </source>
</evidence>
<dbReference type="Proteomes" id="UP000663854">
    <property type="component" value="Unassembled WGS sequence"/>
</dbReference>
<dbReference type="PRINTS" id="PR01607">
    <property type="entry name" value="APYRASEFAMLY"/>
</dbReference>
<dbReference type="AlphaFoldDB" id="A0A813N387"/>
<keyword evidence="6" id="KW-0472">Membrane</keyword>
<dbReference type="Pfam" id="PF02872">
    <property type="entry name" value="5_nucleotid_C"/>
    <property type="match status" value="1"/>
</dbReference>
<dbReference type="GO" id="GO:0008253">
    <property type="term" value="F:5'-nucleotidase activity"/>
    <property type="evidence" value="ECO:0007669"/>
    <property type="project" value="UniProtKB-EC"/>
</dbReference>
<dbReference type="EMBL" id="CAJNOH010000016">
    <property type="protein sequence ID" value="CAF0758103.1"/>
    <property type="molecule type" value="Genomic_DNA"/>
</dbReference>
<dbReference type="SUPFAM" id="SSF56300">
    <property type="entry name" value="Metallo-dependent phosphatases"/>
    <property type="match status" value="1"/>
</dbReference>
<feature type="domain" description="Calcineurin-like phosphoesterase" evidence="7">
    <location>
        <begin position="94"/>
        <end position="308"/>
    </location>
</feature>
<evidence type="ECO:0000256" key="1">
    <source>
        <dbReference type="ARBA" id="ARBA00000815"/>
    </source>
</evidence>
<dbReference type="GO" id="GO:0008768">
    <property type="term" value="F:UDP-sugar diphosphatase activity"/>
    <property type="evidence" value="ECO:0007669"/>
    <property type="project" value="TreeGrafter"/>
</dbReference>
<dbReference type="InterPro" id="IPR006179">
    <property type="entry name" value="5_nucleotidase/apyrase"/>
</dbReference>
<dbReference type="Pfam" id="PF00149">
    <property type="entry name" value="Metallophos"/>
    <property type="match status" value="1"/>
</dbReference>
<keyword evidence="4" id="KW-0732">Signal</keyword>